<proteinExistence type="predicted"/>
<protein>
    <submittedName>
        <fullName evidence="1">Uncharacterized protein</fullName>
    </submittedName>
</protein>
<dbReference type="AlphaFoldDB" id="A0A8J3LSS6"/>
<accession>A0A8J3LSS6</accession>
<dbReference type="EMBL" id="BONV01000002">
    <property type="protein sequence ID" value="GIG77497.1"/>
    <property type="molecule type" value="Genomic_DNA"/>
</dbReference>
<organism evidence="1 2">
    <name type="scientific">Planotetraspora kaengkrachanensis</name>
    <dbReference type="NCBI Taxonomy" id="575193"/>
    <lineage>
        <taxon>Bacteria</taxon>
        <taxon>Bacillati</taxon>
        <taxon>Actinomycetota</taxon>
        <taxon>Actinomycetes</taxon>
        <taxon>Streptosporangiales</taxon>
        <taxon>Streptosporangiaceae</taxon>
        <taxon>Planotetraspora</taxon>
    </lineage>
</organism>
<name>A0A8J3LSS6_9ACTN</name>
<dbReference type="Proteomes" id="UP000630097">
    <property type="component" value="Unassembled WGS sequence"/>
</dbReference>
<dbReference type="RefSeq" id="WP_203881020.1">
    <property type="nucleotide sequence ID" value="NZ_BAABHH010000002.1"/>
</dbReference>
<sequence>MEIPDLADLIWLFEDEPTQYEDLDWPVGLHSFRLRRGATEVLFSIDPFAGEAFVSLFVDGEEVAMLGNLRRLGRLSIDRGADAEGLVLWFADESQEPIRIRTKPSIHVTWC</sequence>
<keyword evidence="2" id="KW-1185">Reference proteome</keyword>
<evidence type="ECO:0000313" key="2">
    <source>
        <dbReference type="Proteomes" id="UP000630097"/>
    </source>
</evidence>
<comment type="caution">
    <text evidence="1">The sequence shown here is derived from an EMBL/GenBank/DDBJ whole genome shotgun (WGS) entry which is preliminary data.</text>
</comment>
<evidence type="ECO:0000313" key="1">
    <source>
        <dbReference type="EMBL" id="GIG77497.1"/>
    </source>
</evidence>
<reference evidence="1 2" key="1">
    <citation type="submission" date="2021-01" db="EMBL/GenBank/DDBJ databases">
        <title>Whole genome shotgun sequence of Planotetraspora kaengkrachanensis NBRC 104272.</title>
        <authorList>
            <person name="Komaki H."/>
            <person name="Tamura T."/>
        </authorList>
    </citation>
    <scope>NUCLEOTIDE SEQUENCE [LARGE SCALE GENOMIC DNA]</scope>
    <source>
        <strain evidence="1 2">NBRC 104272</strain>
    </source>
</reference>
<gene>
    <name evidence="1" type="ORF">Pka01_06240</name>
</gene>